<dbReference type="EMBL" id="LR743594">
    <property type="protein sequence ID" value="CAA2623677.1"/>
    <property type="molecule type" value="Genomic_DNA"/>
</dbReference>
<organism evidence="2">
    <name type="scientific">Spirodela intermedia</name>
    <name type="common">Intermediate duckweed</name>
    <dbReference type="NCBI Taxonomy" id="51605"/>
    <lineage>
        <taxon>Eukaryota</taxon>
        <taxon>Viridiplantae</taxon>
        <taxon>Streptophyta</taxon>
        <taxon>Embryophyta</taxon>
        <taxon>Tracheophyta</taxon>
        <taxon>Spermatophyta</taxon>
        <taxon>Magnoliopsida</taxon>
        <taxon>Liliopsida</taxon>
        <taxon>Araceae</taxon>
        <taxon>Lemnoideae</taxon>
        <taxon>Spirodela</taxon>
    </lineage>
</organism>
<name>A0A7I8IZR4_SPIIN</name>
<keyword evidence="3" id="KW-1185">Reference proteome</keyword>
<evidence type="ECO:0000313" key="3">
    <source>
        <dbReference type="Proteomes" id="UP001189122"/>
    </source>
</evidence>
<keyword evidence="1" id="KW-0732">Signal</keyword>
<dbReference type="EMBL" id="CACRZD030000007">
    <property type="protein sequence ID" value="CAA6663212.1"/>
    <property type="molecule type" value="Genomic_DNA"/>
</dbReference>
<sequence length="62" mass="6544">MALARSKLKAPALFVFLLPLKEVEPDPPAITESLLISSCSPEFASRFSPSSCGFCSSQGPAD</sequence>
<accession>A0A7I8IZR4</accession>
<dbReference type="Proteomes" id="UP001189122">
    <property type="component" value="Unassembled WGS sequence"/>
</dbReference>
<evidence type="ECO:0000256" key="1">
    <source>
        <dbReference type="SAM" id="SignalP"/>
    </source>
</evidence>
<feature type="signal peptide" evidence="1">
    <location>
        <begin position="1"/>
        <end position="25"/>
    </location>
</feature>
<evidence type="ECO:0000313" key="2">
    <source>
        <dbReference type="EMBL" id="CAA2623677.1"/>
    </source>
</evidence>
<gene>
    <name evidence="2" type="ORF">SI7747_07009597</name>
</gene>
<protein>
    <submittedName>
        <fullName evidence="2">Uncharacterized protein</fullName>
    </submittedName>
</protein>
<proteinExistence type="predicted"/>
<dbReference type="AlphaFoldDB" id="A0A7I8IZR4"/>
<feature type="chain" id="PRO_5029747888" evidence="1">
    <location>
        <begin position="26"/>
        <end position="62"/>
    </location>
</feature>
<reference evidence="2 3" key="1">
    <citation type="submission" date="2019-12" db="EMBL/GenBank/DDBJ databases">
        <authorList>
            <person name="Scholz U."/>
            <person name="Mascher M."/>
            <person name="Fiebig A."/>
        </authorList>
    </citation>
    <scope>NUCLEOTIDE SEQUENCE</scope>
</reference>